<dbReference type="Pfam" id="PF07729">
    <property type="entry name" value="FCD"/>
    <property type="match status" value="1"/>
</dbReference>
<reference evidence="5 6" key="1">
    <citation type="submission" date="2017-10" db="EMBL/GenBank/DDBJ databases">
        <title>Novel microbial diversity and functional potential in the marine mammal oral microbiome.</title>
        <authorList>
            <person name="Dudek N.K."/>
            <person name="Sun C.L."/>
            <person name="Burstein D."/>
            <person name="Kantor R.S."/>
            <person name="Aliaga Goltsman D.S."/>
            <person name="Bik E.M."/>
            <person name="Thomas B.C."/>
            <person name="Banfield J.F."/>
            <person name="Relman D.A."/>
        </authorList>
    </citation>
    <scope>NUCLEOTIDE SEQUENCE [LARGE SCALE GENOMIC DNA]</scope>
    <source>
        <strain evidence="5">DOLJORAL78_47_16</strain>
    </source>
</reference>
<dbReference type="InterPro" id="IPR008920">
    <property type="entry name" value="TF_FadR/GntR_C"/>
</dbReference>
<organism evidence="5 6">
    <name type="scientific">candidate division KSB3 bacterium</name>
    <dbReference type="NCBI Taxonomy" id="2044937"/>
    <lineage>
        <taxon>Bacteria</taxon>
        <taxon>candidate division KSB3</taxon>
    </lineage>
</organism>
<evidence type="ECO:0000313" key="5">
    <source>
        <dbReference type="EMBL" id="PIE34303.1"/>
    </source>
</evidence>
<dbReference type="InterPro" id="IPR011711">
    <property type="entry name" value="GntR_C"/>
</dbReference>
<dbReference type="SMART" id="SM00345">
    <property type="entry name" value="HTH_GNTR"/>
    <property type="match status" value="1"/>
</dbReference>
<keyword evidence="2" id="KW-0238">DNA-binding</keyword>
<dbReference type="Gene3D" id="1.20.120.530">
    <property type="entry name" value="GntR ligand-binding domain-like"/>
    <property type="match status" value="1"/>
</dbReference>
<sequence length="220" mass="25638">MTDQITASDKAYRAILQAILENKFPKGEFLSQRKLAALAETSIISVREALKRLEHEHLLESIPKWGVRIPIETRERIISLYGIREALEVMVAYLLAKTISDSDARKLYQKAEECDLMHLDNTCSIDDIAKNHRALHLWMAKTTGNEVIKKELERLGLRSLLYQSRKLIGENSTDIWERWHRWLAEEIISRDIVRAQEAMHRHIQHGLHHDLVMFDQGKLQ</sequence>
<dbReference type="PANTHER" id="PTHR43537">
    <property type="entry name" value="TRANSCRIPTIONAL REGULATOR, GNTR FAMILY"/>
    <property type="match status" value="1"/>
</dbReference>
<evidence type="ECO:0000256" key="3">
    <source>
        <dbReference type="ARBA" id="ARBA00023163"/>
    </source>
</evidence>
<keyword evidence="3" id="KW-0804">Transcription</keyword>
<feature type="domain" description="HTH gntR-type" evidence="4">
    <location>
        <begin position="5"/>
        <end position="72"/>
    </location>
</feature>
<evidence type="ECO:0000256" key="1">
    <source>
        <dbReference type="ARBA" id="ARBA00023015"/>
    </source>
</evidence>
<dbReference type="SUPFAM" id="SSF48008">
    <property type="entry name" value="GntR ligand-binding domain-like"/>
    <property type="match status" value="1"/>
</dbReference>
<keyword evidence="1" id="KW-0805">Transcription regulation</keyword>
<dbReference type="Gene3D" id="1.10.10.10">
    <property type="entry name" value="Winged helix-like DNA-binding domain superfamily/Winged helix DNA-binding domain"/>
    <property type="match status" value="1"/>
</dbReference>
<dbReference type="EMBL" id="PDSK01000090">
    <property type="protein sequence ID" value="PIE34303.1"/>
    <property type="molecule type" value="Genomic_DNA"/>
</dbReference>
<dbReference type="PANTHER" id="PTHR43537:SF24">
    <property type="entry name" value="GLUCONATE OPERON TRANSCRIPTIONAL REPRESSOR"/>
    <property type="match status" value="1"/>
</dbReference>
<dbReference type="AlphaFoldDB" id="A0A2G6KF51"/>
<evidence type="ECO:0000256" key="2">
    <source>
        <dbReference type="ARBA" id="ARBA00023125"/>
    </source>
</evidence>
<name>A0A2G6KF51_9BACT</name>
<evidence type="ECO:0000313" key="6">
    <source>
        <dbReference type="Proteomes" id="UP000230821"/>
    </source>
</evidence>
<evidence type="ECO:0000259" key="4">
    <source>
        <dbReference type="PROSITE" id="PS50949"/>
    </source>
</evidence>
<dbReference type="SMART" id="SM00895">
    <property type="entry name" value="FCD"/>
    <property type="match status" value="1"/>
</dbReference>
<dbReference type="Pfam" id="PF00392">
    <property type="entry name" value="GntR"/>
    <property type="match status" value="1"/>
</dbReference>
<dbReference type="InterPro" id="IPR000524">
    <property type="entry name" value="Tscrpt_reg_HTH_GntR"/>
</dbReference>
<protein>
    <recommendedName>
        <fullName evidence="4">HTH gntR-type domain-containing protein</fullName>
    </recommendedName>
</protein>
<proteinExistence type="predicted"/>
<dbReference type="SUPFAM" id="SSF46785">
    <property type="entry name" value="Winged helix' DNA-binding domain"/>
    <property type="match status" value="1"/>
</dbReference>
<dbReference type="GO" id="GO:0003677">
    <property type="term" value="F:DNA binding"/>
    <property type="evidence" value="ECO:0007669"/>
    <property type="project" value="UniProtKB-KW"/>
</dbReference>
<dbReference type="InterPro" id="IPR036390">
    <property type="entry name" value="WH_DNA-bd_sf"/>
</dbReference>
<accession>A0A2G6KF51</accession>
<gene>
    <name evidence="5" type="ORF">CSA56_07915</name>
</gene>
<dbReference type="PROSITE" id="PS50949">
    <property type="entry name" value="HTH_GNTR"/>
    <property type="match status" value="1"/>
</dbReference>
<comment type="caution">
    <text evidence="5">The sequence shown here is derived from an EMBL/GenBank/DDBJ whole genome shotgun (WGS) entry which is preliminary data.</text>
</comment>
<dbReference type="Proteomes" id="UP000230821">
    <property type="component" value="Unassembled WGS sequence"/>
</dbReference>
<dbReference type="InterPro" id="IPR036388">
    <property type="entry name" value="WH-like_DNA-bd_sf"/>
</dbReference>
<dbReference type="GO" id="GO:0003700">
    <property type="term" value="F:DNA-binding transcription factor activity"/>
    <property type="evidence" value="ECO:0007669"/>
    <property type="project" value="InterPro"/>
</dbReference>